<name>F4R4R9_MELLP</name>
<dbReference type="GeneID" id="18921369"/>
<keyword evidence="1" id="KW-0732">Signal</keyword>
<evidence type="ECO:0000313" key="2">
    <source>
        <dbReference type="EMBL" id="EGG12857.1"/>
    </source>
</evidence>
<protein>
    <submittedName>
        <fullName evidence="2">Secreted protein</fullName>
    </submittedName>
</protein>
<dbReference type="KEGG" id="mlr:MELLADRAFT_101444"/>
<keyword evidence="3" id="KW-1185">Reference proteome</keyword>
<organism evidence="3">
    <name type="scientific">Melampsora larici-populina (strain 98AG31 / pathotype 3-4-7)</name>
    <name type="common">Poplar leaf rust fungus</name>
    <dbReference type="NCBI Taxonomy" id="747676"/>
    <lineage>
        <taxon>Eukaryota</taxon>
        <taxon>Fungi</taxon>
        <taxon>Dikarya</taxon>
        <taxon>Basidiomycota</taxon>
        <taxon>Pucciniomycotina</taxon>
        <taxon>Pucciniomycetes</taxon>
        <taxon>Pucciniales</taxon>
        <taxon>Melampsoraceae</taxon>
        <taxon>Melampsora</taxon>
    </lineage>
</organism>
<feature type="chain" id="PRO_5003321341" evidence="1">
    <location>
        <begin position="25"/>
        <end position="147"/>
    </location>
</feature>
<sequence>MSSKGFIKVFVLCMILSLPALITARNKPGIAAVCNYGFASRDSGETSVCQQVDGGSSSGKFFGFFCQPNSCGGDGDIVINMTGCQLQSEVSKNLPGTLQQCKAYGPAPRKINNRNAYSCTSIKNDMYYCPRDVGVSPYVSCTDCQPI</sequence>
<dbReference type="InParanoid" id="F4R4R9"/>
<dbReference type="AlphaFoldDB" id="F4R4R9"/>
<dbReference type="Proteomes" id="UP000001072">
    <property type="component" value="Unassembled WGS sequence"/>
</dbReference>
<accession>F4R4R9</accession>
<dbReference type="VEuPathDB" id="FungiDB:MELLADRAFT_101444"/>
<dbReference type="EMBL" id="GL883090">
    <property type="protein sequence ID" value="EGG12857.1"/>
    <property type="molecule type" value="Genomic_DNA"/>
</dbReference>
<reference evidence="3" key="1">
    <citation type="journal article" date="2011" name="Proc. Natl. Acad. Sci. U.S.A.">
        <title>Obligate biotrophy features unraveled by the genomic analysis of rust fungi.</title>
        <authorList>
            <person name="Duplessis S."/>
            <person name="Cuomo C.A."/>
            <person name="Lin Y.-C."/>
            <person name="Aerts A."/>
            <person name="Tisserant E."/>
            <person name="Veneault-Fourrey C."/>
            <person name="Joly D.L."/>
            <person name="Hacquard S."/>
            <person name="Amselem J."/>
            <person name="Cantarel B.L."/>
            <person name="Chiu R."/>
            <person name="Coutinho P.M."/>
            <person name="Feau N."/>
            <person name="Field M."/>
            <person name="Frey P."/>
            <person name="Gelhaye E."/>
            <person name="Goldberg J."/>
            <person name="Grabherr M.G."/>
            <person name="Kodira C.D."/>
            <person name="Kohler A."/>
            <person name="Kuees U."/>
            <person name="Lindquist E.A."/>
            <person name="Lucas S.M."/>
            <person name="Mago R."/>
            <person name="Mauceli E."/>
            <person name="Morin E."/>
            <person name="Murat C."/>
            <person name="Pangilinan J.L."/>
            <person name="Park R."/>
            <person name="Pearson M."/>
            <person name="Quesneville H."/>
            <person name="Rouhier N."/>
            <person name="Sakthikumar S."/>
            <person name="Salamov A.A."/>
            <person name="Schmutz J."/>
            <person name="Selles B."/>
            <person name="Shapiro H."/>
            <person name="Tanguay P."/>
            <person name="Tuskan G.A."/>
            <person name="Henrissat B."/>
            <person name="Van de Peer Y."/>
            <person name="Rouze P."/>
            <person name="Ellis J.G."/>
            <person name="Dodds P.N."/>
            <person name="Schein J.E."/>
            <person name="Zhong S."/>
            <person name="Hamelin R.C."/>
            <person name="Grigoriev I.V."/>
            <person name="Szabo L.J."/>
            <person name="Martin F."/>
        </authorList>
    </citation>
    <scope>NUCLEOTIDE SEQUENCE [LARGE SCALE GENOMIC DNA]</scope>
    <source>
        <strain evidence="3">98AG31 / pathotype 3-4-7</strain>
    </source>
</reference>
<dbReference type="HOGENOM" id="CLU_1768499_0_0_1"/>
<dbReference type="RefSeq" id="XP_007403795.1">
    <property type="nucleotide sequence ID" value="XM_007403733.1"/>
</dbReference>
<gene>
    <name evidence="2" type="ORF">MELLADRAFT_101444</name>
</gene>
<evidence type="ECO:0000256" key="1">
    <source>
        <dbReference type="SAM" id="SignalP"/>
    </source>
</evidence>
<proteinExistence type="predicted"/>
<feature type="signal peptide" evidence="1">
    <location>
        <begin position="1"/>
        <end position="24"/>
    </location>
</feature>
<evidence type="ECO:0000313" key="3">
    <source>
        <dbReference type="Proteomes" id="UP000001072"/>
    </source>
</evidence>